<evidence type="ECO:0000313" key="2">
    <source>
        <dbReference type="Proteomes" id="UP001652740"/>
    </source>
</evidence>
<organism evidence="2 3">
    <name type="scientific">Galleria mellonella</name>
    <name type="common">Greater wax moth</name>
    <dbReference type="NCBI Taxonomy" id="7137"/>
    <lineage>
        <taxon>Eukaryota</taxon>
        <taxon>Metazoa</taxon>
        <taxon>Ecdysozoa</taxon>
        <taxon>Arthropoda</taxon>
        <taxon>Hexapoda</taxon>
        <taxon>Insecta</taxon>
        <taxon>Pterygota</taxon>
        <taxon>Neoptera</taxon>
        <taxon>Endopterygota</taxon>
        <taxon>Lepidoptera</taxon>
        <taxon>Glossata</taxon>
        <taxon>Ditrysia</taxon>
        <taxon>Pyraloidea</taxon>
        <taxon>Pyralidae</taxon>
        <taxon>Galleriinae</taxon>
        <taxon>Galleria</taxon>
    </lineage>
</organism>
<dbReference type="RefSeq" id="XP_052752962.1">
    <property type="nucleotide sequence ID" value="XM_052897002.1"/>
</dbReference>
<name>A0ABM3MNL6_GALME</name>
<evidence type="ECO:0000313" key="3">
    <source>
        <dbReference type="RefSeq" id="XP_052752962.1"/>
    </source>
</evidence>
<dbReference type="SMART" id="SM00717">
    <property type="entry name" value="SANT"/>
    <property type="match status" value="6"/>
</dbReference>
<gene>
    <name evidence="3" type="primary">LOC113519398</name>
</gene>
<feature type="domain" description="Myb-like" evidence="1">
    <location>
        <begin position="313"/>
        <end position="371"/>
    </location>
</feature>
<feature type="domain" description="Myb-like" evidence="1">
    <location>
        <begin position="68"/>
        <end position="128"/>
    </location>
</feature>
<dbReference type="InterPro" id="IPR006578">
    <property type="entry name" value="MADF-dom"/>
</dbReference>
<feature type="domain" description="Myb-like" evidence="1">
    <location>
        <begin position="566"/>
        <end position="613"/>
    </location>
</feature>
<dbReference type="Proteomes" id="UP001652740">
    <property type="component" value="Unplaced"/>
</dbReference>
<feature type="domain" description="Myb-like" evidence="1">
    <location>
        <begin position="820"/>
        <end position="879"/>
    </location>
</feature>
<accession>A0ABM3MNL6</accession>
<feature type="domain" description="Myb-like" evidence="1">
    <location>
        <begin position="659"/>
        <end position="716"/>
    </location>
</feature>
<proteinExistence type="predicted"/>
<keyword evidence="2" id="KW-1185">Reference proteome</keyword>
<sequence>MEQVVVKTEVQGDGEIFLFYVDDGEQTAVTIDNLEDQVQQYNDTNTYAIETADEMAFDTENSQIDPAFKEKWLEEETQRLLMFFVDNKETFLNRSTQRKHLWAVACKTMLPGKTPAACDIKLRNLKRKYSQLLLNKQKGVEVKWPLYDACHLAFQDDVFVKMTLAESITHDSRIANIPIQPKPDNDGIVVVKNINQQPTRSIDSKVEMMLKLYLKYKKDFEKEYWRKDLWERIAFEMKEKDPEYWHKRFLNFKQHYLRVLSKRSETGEDSVNWPYTRYFDEIFADNSEFQRKYGRKDTETTVTVITDSQIVTNKTDWDETEVTVLAKYHYDCFDEFQDPTIPDDFLWNEVSRLLDKKPEQCKKKFEDLKLVHLDKYIEGGYNIRNRKPLDIVLDNIISKEIDIQLCNNSRPAENWKEEELDELVNFFYDNIEMFKDQVCYFVCWASVSKKSKRSILSCKKQWEELTNLYRTILEDKKDNPDMQIHWRYIELFDRIFDYGMDMTLMDGYEKLSDLHQKKETEMISVKKVNIDFDTDNMENVTDEEEYDERGYTKRSKRGIGDSKAFKILEFYQKNKDKFSTTVRKKQALWEILANQIGLSAEQCAHRFRNLKQVYTGYVQREIDRPEMPILWPYYALCKKVFGYRAIKSKLKNNKFSAECVEEWTAKEIKQLINYFAKNFNDLSEDLEEKAKWSDLSEVIGKSEDSCIQKFMDLRKSYRKLKTMRENNPQVKVSWKYYNLFDQIYSFKSENVETIQEVEMLDQNDQELSEKYDSQEEDYQCIIVIPEGQDVSDIENAQIIIKKPGEEVQMDAVDSIESKPPTFRWTKRTKKKLLLLYLNYVRARKGREINSADMWAEIASKLPDKTPLSCRKMFAKLKSDHTVSTDDANGKKTPYHALVEKILKIKPRFVKSGHEAQGDKHYKDVQLPAAKVEQGLQYYLLNIEEFLNPIYDKKYLWTELAKFISEPVSKIFNKINYLKQFYDIEKDEVAGGKTLFSELLKEIVTKEKTLKGSFEKKPMVEYSENDMWSDEEVEQLLTWYQVNLEKFKNPKYVRKYLWVQASNSLKKSPLACSKKMSEIRTQYRNMMKDSAEDLNSWRFYYLCQQIYGTGKKNIEQEEKSGDN</sequence>
<dbReference type="InterPro" id="IPR001005">
    <property type="entry name" value="SANT/Myb"/>
</dbReference>
<feature type="domain" description="Myb-like" evidence="1">
    <location>
        <begin position="411"/>
        <end position="468"/>
    </location>
</feature>
<reference evidence="3" key="1">
    <citation type="submission" date="2025-08" db="UniProtKB">
        <authorList>
            <consortium name="RefSeq"/>
        </authorList>
    </citation>
    <scope>IDENTIFICATION</scope>
    <source>
        <tissue evidence="3">Whole larvae</tissue>
    </source>
</reference>
<protein>
    <submittedName>
        <fullName evidence="3">Uncharacterized protein LOC113519398</fullName>
    </submittedName>
</protein>
<dbReference type="SMART" id="SM00595">
    <property type="entry name" value="MADF"/>
    <property type="match status" value="2"/>
</dbReference>
<dbReference type="GeneID" id="113519398"/>
<dbReference type="Pfam" id="PF10545">
    <property type="entry name" value="MADF_DNA_bdg"/>
    <property type="match status" value="1"/>
</dbReference>
<evidence type="ECO:0000259" key="1">
    <source>
        <dbReference type="SMART" id="SM00717"/>
    </source>
</evidence>
<dbReference type="Pfam" id="PF13837">
    <property type="entry name" value="Myb_DNA-bind_4"/>
    <property type="match status" value="1"/>
</dbReference>
<dbReference type="InterPro" id="IPR044822">
    <property type="entry name" value="Myb_DNA-bind_4"/>
</dbReference>